<protein>
    <recommendedName>
        <fullName evidence="3">Transposase</fullName>
    </recommendedName>
</protein>
<proteinExistence type="predicted"/>
<reference evidence="1" key="1">
    <citation type="submission" date="2013-04" db="EMBL/GenBank/DDBJ databases">
        <authorList>
            <person name="Qu J."/>
            <person name="Murali S.C."/>
            <person name="Bandaranaike D."/>
            <person name="Bellair M."/>
            <person name="Blankenburg K."/>
            <person name="Chao H."/>
            <person name="Dinh H."/>
            <person name="Doddapaneni H."/>
            <person name="Downs B."/>
            <person name="Dugan-Rocha S."/>
            <person name="Elkadiri S."/>
            <person name="Gnanaolivu R.D."/>
            <person name="Hernandez B."/>
            <person name="Javaid M."/>
            <person name="Jayaseelan J.C."/>
            <person name="Lee S."/>
            <person name="Li M."/>
            <person name="Ming W."/>
            <person name="Munidasa M."/>
            <person name="Muniz J."/>
            <person name="Nguyen L."/>
            <person name="Ongeri F."/>
            <person name="Osuji N."/>
            <person name="Pu L.-L."/>
            <person name="Puazo M."/>
            <person name="Qu C."/>
            <person name="Quiroz J."/>
            <person name="Raj R."/>
            <person name="Weissenberger G."/>
            <person name="Xin Y."/>
            <person name="Zou X."/>
            <person name="Han Y."/>
            <person name="Richards S."/>
            <person name="Worley K."/>
            <person name="Muzny D."/>
            <person name="Gibbs R."/>
        </authorList>
    </citation>
    <scope>NUCLEOTIDE SEQUENCE</scope>
    <source>
        <strain evidence="1">Sampled in the wild</strain>
    </source>
</reference>
<gene>
    <name evidence="1" type="ORF">J437_LFUL010942</name>
</gene>
<dbReference type="OrthoDB" id="123207at2759"/>
<name>A0A8K0P0C7_LADFU</name>
<dbReference type="AlphaFoldDB" id="A0A8K0P0C7"/>
<evidence type="ECO:0008006" key="3">
    <source>
        <dbReference type="Google" id="ProtNLM"/>
    </source>
</evidence>
<dbReference type="Proteomes" id="UP000792457">
    <property type="component" value="Unassembled WGS sequence"/>
</dbReference>
<dbReference type="PANTHER" id="PTHR47272">
    <property type="entry name" value="DDE_TNP_1_7 DOMAIN-CONTAINING PROTEIN"/>
    <property type="match status" value="1"/>
</dbReference>
<organism evidence="1 2">
    <name type="scientific">Ladona fulva</name>
    <name type="common">Scarce chaser dragonfly</name>
    <name type="synonym">Libellula fulva</name>
    <dbReference type="NCBI Taxonomy" id="123851"/>
    <lineage>
        <taxon>Eukaryota</taxon>
        <taxon>Metazoa</taxon>
        <taxon>Ecdysozoa</taxon>
        <taxon>Arthropoda</taxon>
        <taxon>Hexapoda</taxon>
        <taxon>Insecta</taxon>
        <taxon>Pterygota</taxon>
        <taxon>Palaeoptera</taxon>
        <taxon>Odonata</taxon>
        <taxon>Epiprocta</taxon>
        <taxon>Anisoptera</taxon>
        <taxon>Libelluloidea</taxon>
        <taxon>Libellulidae</taxon>
        <taxon>Ladona</taxon>
    </lineage>
</organism>
<sequence>MFKVQPLFNLIRQKVLQLPLEEFLCIDEQIVPFKGKLAAKQYRDIYAGGTVRVIRIYSAPLISDKEIMKKEREFSSNVTCKAGSVLTSWLDNRTVVMESNFVSIGEEDTVDRWDKKKKEYMNIICPETLVRCKARIGVKRGRPSNEVIEARIGITFQTERRPLREVRLDGVDHLSVVDKRKNGCYCLM</sequence>
<evidence type="ECO:0000313" key="1">
    <source>
        <dbReference type="EMBL" id="KAG8231020.1"/>
    </source>
</evidence>
<evidence type="ECO:0000313" key="2">
    <source>
        <dbReference type="Proteomes" id="UP000792457"/>
    </source>
</evidence>
<comment type="caution">
    <text evidence="1">The sequence shown here is derived from an EMBL/GenBank/DDBJ whole genome shotgun (WGS) entry which is preliminary data.</text>
</comment>
<dbReference type="PANTHER" id="PTHR47272:SF1">
    <property type="entry name" value="PIGGYBAC TRANSPOSABLE ELEMENT-DERIVED PROTEIN 3-LIKE"/>
    <property type="match status" value="1"/>
</dbReference>
<reference evidence="1" key="2">
    <citation type="submission" date="2017-10" db="EMBL/GenBank/DDBJ databases">
        <title>Ladona fulva Genome sequencing and assembly.</title>
        <authorList>
            <person name="Murali S."/>
            <person name="Richards S."/>
            <person name="Bandaranaike D."/>
            <person name="Bellair M."/>
            <person name="Blankenburg K."/>
            <person name="Chao H."/>
            <person name="Dinh H."/>
            <person name="Doddapaneni H."/>
            <person name="Dugan-Rocha S."/>
            <person name="Elkadiri S."/>
            <person name="Gnanaolivu R."/>
            <person name="Hernandez B."/>
            <person name="Skinner E."/>
            <person name="Javaid M."/>
            <person name="Lee S."/>
            <person name="Li M."/>
            <person name="Ming W."/>
            <person name="Munidasa M."/>
            <person name="Muniz J."/>
            <person name="Nguyen L."/>
            <person name="Hughes D."/>
            <person name="Osuji N."/>
            <person name="Pu L.-L."/>
            <person name="Puazo M."/>
            <person name="Qu C."/>
            <person name="Quiroz J."/>
            <person name="Raj R."/>
            <person name="Weissenberger G."/>
            <person name="Xin Y."/>
            <person name="Zou X."/>
            <person name="Han Y."/>
            <person name="Worley K."/>
            <person name="Muzny D."/>
            <person name="Gibbs R."/>
        </authorList>
    </citation>
    <scope>NUCLEOTIDE SEQUENCE</scope>
    <source>
        <strain evidence="1">Sampled in the wild</strain>
    </source>
</reference>
<keyword evidence="2" id="KW-1185">Reference proteome</keyword>
<accession>A0A8K0P0C7</accession>
<dbReference type="EMBL" id="KZ308522">
    <property type="protein sequence ID" value="KAG8231020.1"/>
    <property type="molecule type" value="Genomic_DNA"/>
</dbReference>